<comment type="caution">
    <text evidence="2">The sequence shown here is derived from an EMBL/GenBank/DDBJ whole genome shotgun (WGS) entry which is preliminary data.</text>
</comment>
<feature type="region of interest" description="Disordered" evidence="1">
    <location>
        <begin position="89"/>
        <end position="146"/>
    </location>
</feature>
<evidence type="ECO:0000313" key="3">
    <source>
        <dbReference type="Proteomes" id="UP001596241"/>
    </source>
</evidence>
<name>A0ABW1FPQ2_9ACTN</name>
<accession>A0ABW1FPQ2</accession>
<evidence type="ECO:0000256" key="1">
    <source>
        <dbReference type="SAM" id="MobiDB-lite"/>
    </source>
</evidence>
<keyword evidence="3" id="KW-1185">Reference proteome</keyword>
<dbReference type="Proteomes" id="UP001596241">
    <property type="component" value="Unassembled WGS sequence"/>
</dbReference>
<proteinExistence type="predicted"/>
<gene>
    <name evidence="2" type="ORF">ACFP3M_20775</name>
</gene>
<reference evidence="3" key="1">
    <citation type="journal article" date="2019" name="Int. J. Syst. Evol. Microbiol.">
        <title>The Global Catalogue of Microorganisms (GCM) 10K type strain sequencing project: providing services to taxonomists for standard genome sequencing and annotation.</title>
        <authorList>
            <consortium name="The Broad Institute Genomics Platform"/>
            <consortium name="The Broad Institute Genome Sequencing Center for Infectious Disease"/>
            <person name="Wu L."/>
            <person name="Ma J."/>
        </authorList>
    </citation>
    <scope>NUCLEOTIDE SEQUENCE [LARGE SCALE GENOMIC DNA]</scope>
    <source>
        <strain evidence="3">CGMCC 1.15809</strain>
    </source>
</reference>
<feature type="compositionally biased region" description="Polar residues" evidence="1">
    <location>
        <begin position="89"/>
        <end position="104"/>
    </location>
</feature>
<organism evidence="2 3">
    <name type="scientific">Streptomyces ramulosus</name>
    <dbReference type="NCBI Taxonomy" id="47762"/>
    <lineage>
        <taxon>Bacteria</taxon>
        <taxon>Bacillati</taxon>
        <taxon>Actinomycetota</taxon>
        <taxon>Actinomycetes</taxon>
        <taxon>Kitasatosporales</taxon>
        <taxon>Streptomycetaceae</taxon>
        <taxon>Streptomyces</taxon>
    </lineage>
</organism>
<feature type="compositionally biased region" description="Polar residues" evidence="1">
    <location>
        <begin position="122"/>
        <end position="135"/>
    </location>
</feature>
<evidence type="ECO:0008006" key="4">
    <source>
        <dbReference type="Google" id="ProtNLM"/>
    </source>
</evidence>
<protein>
    <recommendedName>
        <fullName evidence="4">DNA-binding protein</fullName>
    </recommendedName>
</protein>
<sequence>MSAIVTNAVWSSTKSQKSDLLVILALAKVADDEGNASLPMEDIAGLTGLSTRAVKNCLDKLYDLNELAHTPGGGRGRPNRYQILLTHGSNEGSSFQETAPQTGNHVPGMEERSPAHAGANTPVGSISTSTKQASLPDSGGAVADSVDVPEGAQDLVTAMTTAGMLVGWRLNAEEWRRVTALSARWGTDRLVDVIARRWDPARPPKTARYLLRIWSDLPSAAPADIATSNVVPLRPDTAWRPSRTPMSAYENGF</sequence>
<evidence type="ECO:0000313" key="2">
    <source>
        <dbReference type="EMBL" id="MFC5895234.1"/>
    </source>
</evidence>
<dbReference type="RefSeq" id="WP_345078018.1">
    <property type="nucleotide sequence ID" value="NZ_BAAAWG010000002.1"/>
</dbReference>
<dbReference type="EMBL" id="JBHSPW010000009">
    <property type="protein sequence ID" value="MFC5895234.1"/>
    <property type="molecule type" value="Genomic_DNA"/>
</dbReference>